<dbReference type="OrthoDB" id="5355744at2"/>
<feature type="domain" description="ATP-grasp" evidence="1">
    <location>
        <begin position="138"/>
        <end position="295"/>
    </location>
</feature>
<evidence type="ECO:0000313" key="3">
    <source>
        <dbReference type="Proteomes" id="UP000324233"/>
    </source>
</evidence>
<gene>
    <name evidence="2" type="ORF">OJF2_33490</name>
</gene>
<organism evidence="2 3">
    <name type="scientific">Aquisphaera giovannonii</name>
    <dbReference type="NCBI Taxonomy" id="406548"/>
    <lineage>
        <taxon>Bacteria</taxon>
        <taxon>Pseudomonadati</taxon>
        <taxon>Planctomycetota</taxon>
        <taxon>Planctomycetia</taxon>
        <taxon>Isosphaerales</taxon>
        <taxon>Isosphaeraceae</taxon>
        <taxon>Aquisphaera</taxon>
    </lineage>
</organism>
<dbReference type="RefSeq" id="WP_148594678.1">
    <property type="nucleotide sequence ID" value="NZ_CP042997.1"/>
</dbReference>
<keyword evidence="3" id="KW-1185">Reference proteome</keyword>
<dbReference type="Pfam" id="PF14243">
    <property type="entry name" value="R2K_3"/>
    <property type="match status" value="1"/>
</dbReference>
<proteinExistence type="predicted"/>
<protein>
    <recommendedName>
        <fullName evidence="1">ATP-grasp domain-containing protein</fullName>
    </recommendedName>
</protein>
<dbReference type="KEGG" id="agv:OJF2_33490"/>
<name>A0A5B9W2J7_9BACT</name>
<dbReference type="AlphaFoldDB" id="A0A5B9W2J7"/>
<reference evidence="2 3" key="1">
    <citation type="submission" date="2019-08" db="EMBL/GenBank/DDBJ databases">
        <title>Deep-cultivation of Planctomycetes and their phenomic and genomic characterization uncovers novel biology.</title>
        <authorList>
            <person name="Wiegand S."/>
            <person name="Jogler M."/>
            <person name="Boedeker C."/>
            <person name="Pinto D."/>
            <person name="Vollmers J."/>
            <person name="Rivas-Marin E."/>
            <person name="Kohn T."/>
            <person name="Peeters S.H."/>
            <person name="Heuer A."/>
            <person name="Rast P."/>
            <person name="Oberbeckmann S."/>
            <person name="Bunk B."/>
            <person name="Jeske O."/>
            <person name="Meyerdierks A."/>
            <person name="Storesund J.E."/>
            <person name="Kallscheuer N."/>
            <person name="Luecker S."/>
            <person name="Lage O.M."/>
            <person name="Pohl T."/>
            <person name="Merkel B.J."/>
            <person name="Hornburger P."/>
            <person name="Mueller R.-W."/>
            <person name="Bruemmer F."/>
            <person name="Labrenz M."/>
            <person name="Spormann A.M."/>
            <person name="Op den Camp H."/>
            <person name="Overmann J."/>
            <person name="Amann R."/>
            <person name="Jetten M.S.M."/>
            <person name="Mascher T."/>
            <person name="Medema M.H."/>
            <person name="Devos D.P."/>
            <person name="Kaster A.-K."/>
            <person name="Ovreas L."/>
            <person name="Rohde M."/>
            <person name="Galperin M.Y."/>
            <person name="Jogler C."/>
        </authorList>
    </citation>
    <scope>NUCLEOTIDE SEQUENCE [LARGE SCALE GENOMIC DNA]</scope>
    <source>
        <strain evidence="2 3">OJF2</strain>
    </source>
</reference>
<dbReference type="EMBL" id="CP042997">
    <property type="protein sequence ID" value="QEH34806.1"/>
    <property type="molecule type" value="Genomic_DNA"/>
</dbReference>
<accession>A0A5B9W2J7</accession>
<evidence type="ECO:0000259" key="1">
    <source>
        <dbReference type="Pfam" id="PF14243"/>
    </source>
</evidence>
<dbReference type="InterPro" id="IPR025643">
    <property type="entry name" value="R2K_3"/>
</dbReference>
<dbReference type="Proteomes" id="UP000324233">
    <property type="component" value="Chromosome"/>
</dbReference>
<evidence type="ECO:0000313" key="2">
    <source>
        <dbReference type="EMBL" id="QEH34806.1"/>
    </source>
</evidence>
<sequence length="310" mass="34825">MTPTIVFCRDPLEPSRPDRAFEAEVAAVETLGLPTLLVDHDALVRGEGADRFARRIEAAATPILAIYRGWMVTLDQYRLLYEALSARAIRLINDPGQYRHAHLLPENEPVLRGYTPRTVWLAGDLGMDRVLEALLPFGDAPVIVKDFVKSRKHEWAEACFIPSASDRAAVERVVGRFLELQGDDLNVGLVFREFVELEPVGTHPGSGMPLAEEYRAFWLDGRLLSWSAYWPEGRYDRPDPPWERFAGVAGAVRSRFFTMDVARRRDGRWTILELGDGQVSGLPTDADAGPFYQALLERRPVDLLPTPSKS</sequence>